<dbReference type="OrthoDB" id="8948320at2759"/>
<feature type="transmembrane region" description="Helical" evidence="1">
    <location>
        <begin position="71"/>
        <end position="92"/>
    </location>
</feature>
<name>A0A9Q1G8E8_SYNKA</name>
<sequence length="141" mass="15577">MSRICAREGGRERQFELHLHAFFSECHRNQSGTYFCNVTIIIPCVVRESGSGTSLTVEVLTSGKVSETSLAVVWTSLLAAVLAVGIGCAIYCKRKGNIRTATTGQETDCPTPDHSDVLYAKLNVREFQHSRRKQQRSSTVL</sequence>
<keyword evidence="3" id="KW-1185">Reference proteome</keyword>
<dbReference type="Proteomes" id="UP001152622">
    <property type="component" value="Chromosome 1"/>
</dbReference>
<gene>
    <name evidence="2" type="ORF">SKAU_G00002190</name>
</gene>
<keyword evidence="1" id="KW-0472">Membrane</keyword>
<protein>
    <submittedName>
        <fullName evidence="2">Uncharacterized protein</fullName>
    </submittedName>
</protein>
<proteinExistence type="predicted"/>
<evidence type="ECO:0000313" key="2">
    <source>
        <dbReference type="EMBL" id="KAJ8379441.1"/>
    </source>
</evidence>
<keyword evidence="1" id="KW-0812">Transmembrane</keyword>
<comment type="caution">
    <text evidence="2">The sequence shown here is derived from an EMBL/GenBank/DDBJ whole genome shotgun (WGS) entry which is preliminary data.</text>
</comment>
<dbReference type="AlphaFoldDB" id="A0A9Q1G8E8"/>
<evidence type="ECO:0000256" key="1">
    <source>
        <dbReference type="SAM" id="Phobius"/>
    </source>
</evidence>
<organism evidence="2 3">
    <name type="scientific">Synaphobranchus kaupii</name>
    <name type="common">Kaup's arrowtooth eel</name>
    <dbReference type="NCBI Taxonomy" id="118154"/>
    <lineage>
        <taxon>Eukaryota</taxon>
        <taxon>Metazoa</taxon>
        <taxon>Chordata</taxon>
        <taxon>Craniata</taxon>
        <taxon>Vertebrata</taxon>
        <taxon>Euteleostomi</taxon>
        <taxon>Actinopterygii</taxon>
        <taxon>Neopterygii</taxon>
        <taxon>Teleostei</taxon>
        <taxon>Anguilliformes</taxon>
        <taxon>Synaphobranchidae</taxon>
        <taxon>Synaphobranchus</taxon>
    </lineage>
</organism>
<keyword evidence="1" id="KW-1133">Transmembrane helix</keyword>
<evidence type="ECO:0000313" key="3">
    <source>
        <dbReference type="Proteomes" id="UP001152622"/>
    </source>
</evidence>
<dbReference type="EMBL" id="JAINUF010000001">
    <property type="protein sequence ID" value="KAJ8379441.1"/>
    <property type="molecule type" value="Genomic_DNA"/>
</dbReference>
<reference evidence="2" key="1">
    <citation type="journal article" date="2023" name="Science">
        <title>Genome structures resolve the early diversification of teleost fishes.</title>
        <authorList>
            <person name="Parey E."/>
            <person name="Louis A."/>
            <person name="Montfort J."/>
            <person name="Bouchez O."/>
            <person name="Roques C."/>
            <person name="Iampietro C."/>
            <person name="Lluch J."/>
            <person name="Castinel A."/>
            <person name="Donnadieu C."/>
            <person name="Desvignes T."/>
            <person name="Floi Bucao C."/>
            <person name="Jouanno E."/>
            <person name="Wen M."/>
            <person name="Mejri S."/>
            <person name="Dirks R."/>
            <person name="Jansen H."/>
            <person name="Henkel C."/>
            <person name="Chen W.J."/>
            <person name="Zahm M."/>
            <person name="Cabau C."/>
            <person name="Klopp C."/>
            <person name="Thompson A.W."/>
            <person name="Robinson-Rechavi M."/>
            <person name="Braasch I."/>
            <person name="Lecointre G."/>
            <person name="Bobe J."/>
            <person name="Postlethwait J.H."/>
            <person name="Berthelot C."/>
            <person name="Roest Crollius H."/>
            <person name="Guiguen Y."/>
        </authorList>
    </citation>
    <scope>NUCLEOTIDE SEQUENCE</scope>
    <source>
        <strain evidence="2">WJC10195</strain>
    </source>
</reference>
<accession>A0A9Q1G8E8</accession>